<proteinExistence type="predicted"/>
<sequence>MSDQNDSNKPGSDEGAATSEVDVGPGVMSLRAMISAGNITHGEVMNVITEVSSEGLDKEVRYSKHSLSVPGQEDSTVWLQTREEDLTWADRQSRSSITLFEALSWALDPSNPLTSEYLASTQFPALNALACGAWSIACKLTADRGSTAIVDCVEWKAMQDSPVAQSSIDTIAEHASASNDTDEAKGEPSA</sequence>
<evidence type="ECO:0000313" key="3">
    <source>
        <dbReference type="Proteomes" id="UP000279259"/>
    </source>
</evidence>
<dbReference type="OrthoDB" id="10300788at2759"/>
<feature type="region of interest" description="Disordered" evidence="1">
    <location>
        <begin position="166"/>
        <end position="190"/>
    </location>
</feature>
<gene>
    <name evidence="2" type="ORF">EHS25_006333</name>
</gene>
<feature type="region of interest" description="Disordered" evidence="1">
    <location>
        <begin position="1"/>
        <end position="21"/>
    </location>
</feature>
<comment type="caution">
    <text evidence="2">The sequence shown here is derived from an EMBL/GenBank/DDBJ whole genome shotgun (WGS) entry which is preliminary data.</text>
</comment>
<dbReference type="EMBL" id="RSCD01000003">
    <property type="protein sequence ID" value="RSH93686.1"/>
    <property type="molecule type" value="Genomic_DNA"/>
</dbReference>
<dbReference type="Proteomes" id="UP000279259">
    <property type="component" value="Unassembled WGS sequence"/>
</dbReference>
<name>A0A427YRN9_9TREE</name>
<protein>
    <submittedName>
        <fullName evidence="2">Uncharacterized protein</fullName>
    </submittedName>
</protein>
<accession>A0A427YRN9</accession>
<evidence type="ECO:0000256" key="1">
    <source>
        <dbReference type="SAM" id="MobiDB-lite"/>
    </source>
</evidence>
<dbReference type="AlphaFoldDB" id="A0A427YRN9"/>
<feature type="compositionally biased region" description="Polar residues" evidence="1">
    <location>
        <begin position="1"/>
        <end position="10"/>
    </location>
</feature>
<organism evidence="2 3">
    <name type="scientific">Saitozyma podzolica</name>
    <dbReference type="NCBI Taxonomy" id="1890683"/>
    <lineage>
        <taxon>Eukaryota</taxon>
        <taxon>Fungi</taxon>
        <taxon>Dikarya</taxon>
        <taxon>Basidiomycota</taxon>
        <taxon>Agaricomycotina</taxon>
        <taxon>Tremellomycetes</taxon>
        <taxon>Tremellales</taxon>
        <taxon>Trimorphomycetaceae</taxon>
        <taxon>Saitozyma</taxon>
    </lineage>
</organism>
<reference evidence="2 3" key="1">
    <citation type="submission" date="2018-11" db="EMBL/GenBank/DDBJ databases">
        <title>Genome sequence of Saitozyma podzolica DSM 27192.</title>
        <authorList>
            <person name="Aliyu H."/>
            <person name="Gorte O."/>
            <person name="Ochsenreither K."/>
        </authorList>
    </citation>
    <scope>NUCLEOTIDE SEQUENCE [LARGE SCALE GENOMIC DNA]</scope>
    <source>
        <strain evidence="2 3">DSM 27192</strain>
    </source>
</reference>
<evidence type="ECO:0000313" key="2">
    <source>
        <dbReference type="EMBL" id="RSH93686.1"/>
    </source>
</evidence>
<keyword evidence="3" id="KW-1185">Reference proteome</keyword>